<dbReference type="AlphaFoldDB" id="A0A7V3RFU5"/>
<name>A0A7V3RFU5_UNCW3</name>
<evidence type="ECO:0000313" key="3">
    <source>
        <dbReference type="EMBL" id="HGE77372.1"/>
    </source>
</evidence>
<comment type="caution">
    <text evidence="3">The sequence shown here is derived from an EMBL/GenBank/DDBJ whole genome shotgun (WGS) entry which is preliminary data.</text>
</comment>
<dbReference type="InterPro" id="IPR011004">
    <property type="entry name" value="Trimer_LpxA-like_sf"/>
</dbReference>
<organism evidence="3">
    <name type="scientific">candidate division WOR-3 bacterium</name>
    <dbReference type="NCBI Taxonomy" id="2052148"/>
    <lineage>
        <taxon>Bacteria</taxon>
        <taxon>Bacteria division WOR-3</taxon>
    </lineage>
</organism>
<dbReference type="EMBL" id="DTOZ01000003">
    <property type="protein sequence ID" value="HGE77372.1"/>
    <property type="molecule type" value="Genomic_DNA"/>
</dbReference>
<sequence>MRIVLYEDHPEEFFPIVNFYPQFNLRIGMRTIAENTAYYFPKFRLDYIARPLFNFKFNPRNEPTIYLSSRLILNERIQLPYEETRFVVDGNDAGFLKVTPPFPQSLDEITPALNNIKRRKDISGRFIKYPWDLIRYNKDMIIEHFKQIKKPCMISRSITFTGSKRSIFIARDAMVHKFVYFDCTEGPVYIDRKVEIKPFTTIIGPSFIGEGTILDRAKVIKSTIGPYCRIGGEVEECIFQGFSNKYHEGFIGHSFIGEWVNIGSLTTNSDLKNNYSNVRIKLGDREYDTGMIKLGCFIGDHTKLGIGTLIPTGAVVGSFVNFFGGGMMPKYVPSFKWLGPNIEEDYKLEKAIAMTRVVMARRGITLSPEYEELIRYNHKNR</sequence>
<gene>
    <name evidence="3" type="ORF">ENX68_00025</name>
</gene>
<dbReference type="Pfam" id="PF13562">
    <property type="entry name" value="NTP_transf_4"/>
    <property type="match status" value="1"/>
</dbReference>
<keyword evidence="2" id="KW-0012">Acyltransferase</keyword>
<evidence type="ECO:0000256" key="2">
    <source>
        <dbReference type="ARBA" id="ARBA00023315"/>
    </source>
</evidence>
<dbReference type="Gene3D" id="2.160.10.10">
    <property type="entry name" value="Hexapeptide repeat proteins"/>
    <property type="match status" value="1"/>
</dbReference>
<dbReference type="InterPro" id="IPR023917">
    <property type="entry name" value="Bifunctiontional_GlmU_bac-type"/>
</dbReference>
<reference evidence="3" key="1">
    <citation type="journal article" date="2020" name="mSystems">
        <title>Genome- and Community-Level Interaction Insights into Carbon Utilization and Element Cycling Functions of Hydrothermarchaeota in Hydrothermal Sediment.</title>
        <authorList>
            <person name="Zhou Z."/>
            <person name="Liu Y."/>
            <person name="Xu W."/>
            <person name="Pan J."/>
            <person name="Luo Z.H."/>
            <person name="Li M."/>
        </authorList>
    </citation>
    <scope>NUCLEOTIDE SEQUENCE [LARGE SCALE GENOMIC DNA]</scope>
    <source>
        <strain evidence="3">SpSt-961</strain>
    </source>
</reference>
<dbReference type="GO" id="GO:0016779">
    <property type="term" value="F:nucleotidyltransferase activity"/>
    <property type="evidence" value="ECO:0007669"/>
    <property type="project" value="UniProtKB-ARBA"/>
</dbReference>
<dbReference type="SUPFAM" id="SSF51161">
    <property type="entry name" value="Trimeric LpxA-like enzymes"/>
    <property type="match status" value="1"/>
</dbReference>
<evidence type="ECO:0008006" key="4">
    <source>
        <dbReference type="Google" id="ProtNLM"/>
    </source>
</evidence>
<dbReference type="InterPro" id="IPR050065">
    <property type="entry name" value="GlmU-like"/>
</dbReference>
<dbReference type="GO" id="GO:0016746">
    <property type="term" value="F:acyltransferase activity"/>
    <property type="evidence" value="ECO:0007669"/>
    <property type="project" value="UniProtKB-KW"/>
</dbReference>
<proteinExistence type="predicted"/>
<evidence type="ECO:0000256" key="1">
    <source>
        <dbReference type="ARBA" id="ARBA00022679"/>
    </source>
</evidence>
<dbReference type="PANTHER" id="PTHR43584">
    <property type="entry name" value="NUCLEOTIDYL TRANSFERASE"/>
    <property type="match status" value="1"/>
</dbReference>
<dbReference type="PANTHER" id="PTHR43584:SF9">
    <property type="entry name" value="TRANSFERASE HEXAPEPTIDE REPEAT CONTAINING PROTEIN"/>
    <property type="match status" value="1"/>
</dbReference>
<protein>
    <recommendedName>
        <fullName evidence="4">Glucose-1-phosphate thymidylyltransferase</fullName>
    </recommendedName>
</protein>
<accession>A0A7V3RFU5</accession>
<keyword evidence="1" id="KW-0808">Transferase</keyword>
<dbReference type="NCBIfam" id="TIGR03991">
    <property type="entry name" value="alt_bact_glmU"/>
    <property type="match status" value="1"/>
</dbReference>